<dbReference type="SUPFAM" id="SSF50814">
    <property type="entry name" value="Lipocalins"/>
    <property type="match status" value="1"/>
</dbReference>
<keyword evidence="2" id="KW-0446">Lipid-binding</keyword>
<proteinExistence type="inferred from homology"/>
<gene>
    <name evidence="3" type="primary">crabp2</name>
    <name evidence="3" type="ORF">g.30857</name>
</gene>
<sequence>MKMVKIVGHYKLDKNENFAEYLEALGSPEEMIKKVTAPGATIEIVQEGNKYTFKSNSQVDVVLVIDEEVEEVLPTGVPIKNLAVREGANKIVVNSTAPDNRRRTRVYEFCDKGYVVTLTVGDLVAKRFFLRV</sequence>
<evidence type="ECO:0000313" key="3">
    <source>
        <dbReference type="EMBL" id="JAP99877.1"/>
    </source>
</evidence>
<dbReference type="InterPro" id="IPR031259">
    <property type="entry name" value="ILBP"/>
</dbReference>
<reference evidence="3" key="1">
    <citation type="journal article" date="2016" name="Gigascience">
        <title>De novo construction of an expanded transcriptome assembly for the western tarnished plant bug, Lygus hesperus.</title>
        <authorList>
            <person name="Tassone E.E."/>
            <person name="Geib S.M."/>
            <person name="Hall B."/>
            <person name="Fabrick J.A."/>
            <person name="Brent C.S."/>
            <person name="Hull J.J."/>
        </authorList>
    </citation>
    <scope>NUCLEOTIDE SEQUENCE</scope>
</reference>
<name>A0A146KU91_LYGHE</name>
<dbReference type="PANTHER" id="PTHR11955">
    <property type="entry name" value="FATTY ACID BINDING PROTEIN"/>
    <property type="match status" value="1"/>
</dbReference>
<organism evidence="3">
    <name type="scientific">Lygus hesperus</name>
    <name type="common">Western plant bug</name>
    <dbReference type="NCBI Taxonomy" id="30085"/>
    <lineage>
        <taxon>Eukaryota</taxon>
        <taxon>Metazoa</taxon>
        <taxon>Ecdysozoa</taxon>
        <taxon>Arthropoda</taxon>
        <taxon>Hexapoda</taxon>
        <taxon>Insecta</taxon>
        <taxon>Pterygota</taxon>
        <taxon>Neoptera</taxon>
        <taxon>Paraneoptera</taxon>
        <taxon>Hemiptera</taxon>
        <taxon>Heteroptera</taxon>
        <taxon>Panheteroptera</taxon>
        <taxon>Cimicomorpha</taxon>
        <taxon>Miridae</taxon>
        <taxon>Mirini</taxon>
        <taxon>Lygus</taxon>
    </lineage>
</organism>
<dbReference type="GO" id="GO:0008289">
    <property type="term" value="F:lipid binding"/>
    <property type="evidence" value="ECO:0007669"/>
    <property type="project" value="UniProtKB-KW"/>
</dbReference>
<evidence type="ECO:0000256" key="1">
    <source>
        <dbReference type="ARBA" id="ARBA00008390"/>
    </source>
</evidence>
<dbReference type="Gene3D" id="2.40.128.20">
    <property type="match status" value="1"/>
</dbReference>
<dbReference type="EMBL" id="GDHC01018751">
    <property type="protein sequence ID" value="JAP99877.1"/>
    <property type="molecule type" value="Transcribed_RNA"/>
</dbReference>
<evidence type="ECO:0000256" key="2">
    <source>
        <dbReference type="ARBA" id="ARBA00023121"/>
    </source>
</evidence>
<comment type="similarity">
    <text evidence="1">Belongs to the calycin superfamily. Fatty-acid binding protein (FABP) family.</text>
</comment>
<dbReference type="InterPro" id="IPR012674">
    <property type="entry name" value="Calycin"/>
</dbReference>
<dbReference type="AlphaFoldDB" id="A0A146KU91"/>
<dbReference type="InterPro" id="IPR000463">
    <property type="entry name" value="Fatty_acid-bd"/>
</dbReference>
<protein>
    <submittedName>
        <fullName evidence="3">Cellular retinoic acid-binding protein 2</fullName>
    </submittedName>
</protein>
<dbReference type="PRINTS" id="PR00178">
    <property type="entry name" value="FATTYACIDBP"/>
</dbReference>
<accession>A0A146KU91</accession>